<dbReference type="AlphaFoldDB" id="A0A9D4DRV6"/>
<gene>
    <name evidence="1" type="ORF">DPMN_188753</name>
</gene>
<organism evidence="1 2">
    <name type="scientific">Dreissena polymorpha</name>
    <name type="common">Zebra mussel</name>
    <name type="synonym">Mytilus polymorpha</name>
    <dbReference type="NCBI Taxonomy" id="45954"/>
    <lineage>
        <taxon>Eukaryota</taxon>
        <taxon>Metazoa</taxon>
        <taxon>Spiralia</taxon>
        <taxon>Lophotrochozoa</taxon>
        <taxon>Mollusca</taxon>
        <taxon>Bivalvia</taxon>
        <taxon>Autobranchia</taxon>
        <taxon>Heteroconchia</taxon>
        <taxon>Euheterodonta</taxon>
        <taxon>Imparidentia</taxon>
        <taxon>Neoheterodontei</taxon>
        <taxon>Myida</taxon>
        <taxon>Dreissenoidea</taxon>
        <taxon>Dreissenidae</taxon>
        <taxon>Dreissena</taxon>
    </lineage>
</organism>
<dbReference type="EMBL" id="JAIWYP010000010">
    <property type="protein sequence ID" value="KAH3754093.1"/>
    <property type="molecule type" value="Genomic_DNA"/>
</dbReference>
<name>A0A9D4DRV6_DREPO</name>
<keyword evidence="2" id="KW-1185">Reference proteome</keyword>
<reference evidence="1" key="2">
    <citation type="submission" date="2020-11" db="EMBL/GenBank/DDBJ databases">
        <authorList>
            <person name="McCartney M.A."/>
            <person name="Auch B."/>
            <person name="Kono T."/>
            <person name="Mallez S."/>
            <person name="Becker A."/>
            <person name="Gohl D.M."/>
            <person name="Silverstein K.A.T."/>
            <person name="Koren S."/>
            <person name="Bechman K.B."/>
            <person name="Herman A."/>
            <person name="Abrahante J.E."/>
            <person name="Garbe J."/>
        </authorList>
    </citation>
    <scope>NUCLEOTIDE SEQUENCE</scope>
    <source>
        <strain evidence="1">Duluth1</strain>
        <tissue evidence="1">Whole animal</tissue>
    </source>
</reference>
<evidence type="ECO:0000313" key="2">
    <source>
        <dbReference type="Proteomes" id="UP000828390"/>
    </source>
</evidence>
<proteinExistence type="predicted"/>
<accession>A0A9D4DRV6</accession>
<protein>
    <submittedName>
        <fullName evidence="1">Uncharacterized protein</fullName>
    </submittedName>
</protein>
<comment type="caution">
    <text evidence="1">The sequence shown here is derived from an EMBL/GenBank/DDBJ whole genome shotgun (WGS) entry which is preliminary data.</text>
</comment>
<dbReference type="Proteomes" id="UP000828390">
    <property type="component" value="Unassembled WGS sequence"/>
</dbReference>
<sequence>MATTSVGNVQGRPMSLVAVTACAGGWLRSQRSNQKLYTTRSRRPRLLPTACGL</sequence>
<evidence type="ECO:0000313" key="1">
    <source>
        <dbReference type="EMBL" id="KAH3754093.1"/>
    </source>
</evidence>
<reference evidence="1" key="1">
    <citation type="journal article" date="2019" name="bioRxiv">
        <title>The Genome of the Zebra Mussel, Dreissena polymorpha: A Resource for Invasive Species Research.</title>
        <authorList>
            <person name="McCartney M.A."/>
            <person name="Auch B."/>
            <person name="Kono T."/>
            <person name="Mallez S."/>
            <person name="Zhang Y."/>
            <person name="Obille A."/>
            <person name="Becker A."/>
            <person name="Abrahante J.E."/>
            <person name="Garbe J."/>
            <person name="Badalamenti J.P."/>
            <person name="Herman A."/>
            <person name="Mangelson H."/>
            <person name="Liachko I."/>
            <person name="Sullivan S."/>
            <person name="Sone E.D."/>
            <person name="Koren S."/>
            <person name="Silverstein K.A.T."/>
            <person name="Beckman K.B."/>
            <person name="Gohl D.M."/>
        </authorList>
    </citation>
    <scope>NUCLEOTIDE SEQUENCE</scope>
    <source>
        <strain evidence="1">Duluth1</strain>
        <tissue evidence="1">Whole animal</tissue>
    </source>
</reference>